<dbReference type="EMBL" id="GBXM01007065">
    <property type="protein sequence ID" value="JAI01513.1"/>
    <property type="molecule type" value="Transcribed_RNA"/>
</dbReference>
<protein>
    <submittedName>
        <fullName evidence="1">Uncharacterized protein</fullName>
    </submittedName>
</protein>
<organism evidence="1">
    <name type="scientific">Anguilla anguilla</name>
    <name type="common">European freshwater eel</name>
    <name type="synonym">Muraena anguilla</name>
    <dbReference type="NCBI Taxonomy" id="7936"/>
    <lineage>
        <taxon>Eukaryota</taxon>
        <taxon>Metazoa</taxon>
        <taxon>Chordata</taxon>
        <taxon>Craniata</taxon>
        <taxon>Vertebrata</taxon>
        <taxon>Euteleostomi</taxon>
        <taxon>Actinopterygii</taxon>
        <taxon>Neopterygii</taxon>
        <taxon>Teleostei</taxon>
        <taxon>Anguilliformes</taxon>
        <taxon>Anguillidae</taxon>
        <taxon>Anguilla</taxon>
    </lineage>
</organism>
<accession>A0A0E9XFK2</accession>
<name>A0A0E9XFK2_ANGAN</name>
<dbReference type="AlphaFoldDB" id="A0A0E9XFK2"/>
<reference evidence="1" key="2">
    <citation type="journal article" date="2015" name="Fish Shellfish Immunol.">
        <title>Early steps in the European eel (Anguilla anguilla)-Vibrio vulnificus interaction in the gills: Role of the RtxA13 toxin.</title>
        <authorList>
            <person name="Callol A."/>
            <person name="Pajuelo D."/>
            <person name="Ebbesson L."/>
            <person name="Teles M."/>
            <person name="MacKenzie S."/>
            <person name="Amaro C."/>
        </authorList>
    </citation>
    <scope>NUCLEOTIDE SEQUENCE</scope>
</reference>
<evidence type="ECO:0000313" key="1">
    <source>
        <dbReference type="EMBL" id="JAI01513.1"/>
    </source>
</evidence>
<reference evidence="1" key="1">
    <citation type="submission" date="2014-11" db="EMBL/GenBank/DDBJ databases">
        <authorList>
            <person name="Amaro Gonzalez C."/>
        </authorList>
    </citation>
    <scope>NUCLEOTIDE SEQUENCE</scope>
</reference>
<sequence length="26" mass="2910">MVHVKDGAILVLCSGAWERVRTRLSL</sequence>
<proteinExistence type="predicted"/>